<evidence type="ECO:0000313" key="8">
    <source>
        <dbReference type="Proteomes" id="UP000572212"/>
    </source>
</evidence>
<comment type="similarity">
    <text evidence="2 4">Belongs to the GerABKA family.</text>
</comment>
<dbReference type="InterPro" id="IPR004995">
    <property type="entry name" value="Spore_Ger"/>
</dbReference>
<feature type="transmembrane region" description="Helical" evidence="6">
    <location>
        <begin position="316"/>
        <end position="338"/>
    </location>
</feature>
<dbReference type="InterPro" id="IPR050768">
    <property type="entry name" value="UPF0353/GerABKA_families"/>
</dbReference>
<dbReference type="PANTHER" id="PTHR22550:SF5">
    <property type="entry name" value="LEUCINE ZIPPER PROTEIN 4"/>
    <property type="match status" value="1"/>
</dbReference>
<evidence type="ECO:0000256" key="6">
    <source>
        <dbReference type="SAM" id="Phobius"/>
    </source>
</evidence>
<evidence type="ECO:0000256" key="2">
    <source>
        <dbReference type="ARBA" id="ARBA00005278"/>
    </source>
</evidence>
<dbReference type="Proteomes" id="UP000572212">
    <property type="component" value="Unassembled WGS sequence"/>
</dbReference>
<feature type="compositionally biased region" description="Basic residues" evidence="5">
    <location>
        <begin position="1"/>
        <end position="17"/>
    </location>
</feature>
<keyword evidence="6" id="KW-1133">Transmembrane helix</keyword>
<feature type="transmembrane region" description="Helical" evidence="6">
    <location>
        <begin position="388"/>
        <end position="406"/>
    </location>
</feature>
<dbReference type="GO" id="GO:0009847">
    <property type="term" value="P:spore germination"/>
    <property type="evidence" value="ECO:0007669"/>
    <property type="project" value="UniProtKB-UniRule"/>
</dbReference>
<accession>A0A841RPF6</accession>
<feature type="region of interest" description="Disordered" evidence="5">
    <location>
        <begin position="1"/>
        <end position="27"/>
    </location>
</feature>
<feature type="transmembrane region" description="Helical" evidence="6">
    <location>
        <begin position="412"/>
        <end position="432"/>
    </location>
</feature>
<reference evidence="7 8" key="1">
    <citation type="submission" date="2020-08" db="EMBL/GenBank/DDBJ databases">
        <title>Genomic Encyclopedia of Type Strains, Phase IV (KMG-IV): sequencing the most valuable type-strain genomes for metagenomic binning, comparative biology and taxonomic classification.</title>
        <authorList>
            <person name="Goeker M."/>
        </authorList>
    </citation>
    <scope>NUCLEOTIDE SEQUENCE [LARGE SCALE GENOMIC DNA]</scope>
    <source>
        <strain evidence="7 8">DSM 11805</strain>
    </source>
</reference>
<gene>
    <name evidence="7" type="ORF">GGQ92_002315</name>
</gene>
<keyword evidence="8" id="KW-1185">Reference proteome</keyword>
<protein>
    <submittedName>
        <fullName evidence="7">Spore germination protein KA</fullName>
    </submittedName>
</protein>
<evidence type="ECO:0000256" key="3">
    <source>
        <dbReference type="ARBA" id="ARBA00023136"/>
    </source>
</evidence>
<evidence type="ECO:0000313" key="7">
    <source>
        <dbReference type="EMBL" id="MBB6513503.1"/>
    </source>
</evidence>
<dbReference type="AlphaFoldDB" id="A0A841RPF6"/>
<dbReference type="EMBL" id="JACHON010000012">
    <property type="protein sequence ID" value="MBB6513503.1"/>
    <property type="molecule type" value="Genomic_DNA"/>
</dbReference>
<dbReference type="PIRSF" id="PIRSF005690">
    <property type="entry name" value="GerBA"/>
    <property type="match status" value="1"/>
</dbReference>
<evidence type="ECO:0000256" key="4">
    <source>
        <dbReference type="PIRNR" id="PIRNR005690"/>
    </source>
</evidence>
<evidence type="ECO:0000256" key="1">
    <source>
        <dbReference type="ARBA" id="ARBA00004141"/>
    </source>
</evidence>
<keyword evidence="6" id="KW-0812">Transmembrane</keyword>
<dbReference type="GO" id="GO:0005886">
    <property type="term" value="C:plasma membrane"/>
    <property type="evidence" value="ECO:0007669"/>
    <property type="project" value="UniProtKB-SubCell"/>
</dbReference>
<name>A0A841RPF6_9BACI</name>
<dbReference type="Pfam" id="PF03323">
    <property type="entry name" value="GerA"/>
    <property type="match status" value="1"/>
</dbReference>
<comment type="subcellular location">
    <subcellularLocation>
        <location evidence="4">Cell membrane</location>
    </subcellularLocation>
    <subcellularLocation>
        <location evidence="1">Membrane</location>
        <topology evidence="1">Multi-pass membrane protein</topology>
    </subcellularLocation>
</comment>
<comment type="caution">
    <text evidence="7">The sequence shown here is derived from an EMBL/GenBank/DDBJ whole genome shotgun (WGS) entry which is preliminary data.</text>
</comment>
<evidence type="ECO:0000256" key="5">
    <source>
        <dbReference type="SAM" id="MobiDB-lite"/>
    </source>
</evidence>
<sequence length="438" mass="48525">MSFFKKNKRISRTRKKNQTSNLNRTQEDKKEVLIGSNMEETISDVKQIFKEDKDFMERRLLINGKTPAVLLFLTTLVDGDKVAREIIKPLQQASISNDTSIPIELYLTNNILPDTNTTIIKDQATLVDGILRGKTVLLVNGMEVALGMATYKPEKRSIEQPEAERAVRGPRDGFIEQIHSNIALLRNRLPVSEFRIKALEIGEKTKTAVSVCYLENIANEDLVAEVTKRIEDIKLDRILDSGYVEELIQDNPRSPFPQIQVTERPDKAVGNILEGRVIVLVDGSPIALIAPATFNMFYHASEDYNQNPIISSAIRIIRYLALVFSLTISSLYLTVLSFHPEMIPTQFLVAASSGRAGVPFPVVIEVILMEIAMEILREATIRMPQQVGGALSIVGVLVIGEAAVSAGFVSPITVVIIALATIGSFVTPSYNATVTFRC</sequence>
<keyword evidence="3 4" id="KW-0472">Membrane</keyword>
<dbReference type="PANTHER" id="PTHR22550">
    <property type="entry name" value="SPORE GERMINATION PROTEIN"/>
    <property type="match status" value="1"/>
</dbReference>
<organism evidence="7 8">
    <name type="scientific">Gracilibacillus halotolerans</name>
    <dbReference type="NCBI Taxonomy" id="74386"/>
    <lineage>
        <taxon>Bacteria</taxon>
        <taxon>Bacillati</taxon>
        <taxon>Bacillota</taxon>
        <taxon>Bacilli</taxon>
        <taxon>Bacillales</taxon>
        <taxon>Bacillaceae</taxon>
        <taxon>Gracilibacillus</taxon>
    </lineage>
</organism>
<proteinExistence type="inferred from homology"/>